<organism evidence="2 3">
    <name type="scientific">Mucuna pruriens</name>
    <name type="common">Velvet bean</name>
    <name type="synonym">Dolichos pruriens</name>
    <dbReference type="NCBI Taxonomy" id="157652"/>
    <lineage>
        <taxon>Eukaryota</taxon>
        <taxon>Viridiplantae</taxon>
        <taxon>Streptophyta</taxon>
        <taxon>Embryophyta</taxon>
        <taxon>Tracheophyta</taxon>
        <taxon>Spermatophyta</taxon>
        <taxon>Magnoliopsida</taxon>
        <taxon>eudicotyledons</taxon>
        <taxon>Gunneridae</taxon>
        <taxon>Pentapetalae</taxon>
        <taxon>rosids</taxon>
        <taxon>fabids</taxon>
        <taxon>Fabales</taxon>
        <taxon>Fabaceae</taxon>
        <taxon>Papilionoideae</taxon>
        <taxon>50 kb inversion clade</taxon>
        <taxon>NPAAA clade</taxon>
        <taxon>indigoferoid/millettioid clade</taxon>
        <taxon>Phaseoleae</taxon>
        <taxon>Mucuna</taxon>
    </lineage>
</organism>
<dbReference type="AlphaFoldDB" id="A0A371HSZ6"/>
<dbReference type="Proteomes" id="UP000257109">
    <property type="component" value="Unassembled WGS sequence"/>
</dbReference>
<dbReference type="PANTHER" id="PTHR42648">
    <property type="entry name" value="TRANSPOSASE, PUTATIVE-RELATED"/>
    <property type="match status" value="1"/>
</dbReference>
<protein>
    <recommendedName>
        <fullName evidence="1">Retroviral polymerase SH3-like domain-containing protein</fullName>
    </recommendedName>
</protein>
<dbReference type="PANTHER" id="PTHR42648:SF28">
    <property type="entry name" value="TRANSPOSON-ENCODED PROTEIN WITH RIBONUCLEASE H-LIKE AND RETROVIRUS ZINC FINGER-LIKE DOMAINS"/>
    <property type="match status" value="1"/>
</dbReference>
<dbReference type="InterPro" id="IPR039537">
    <property type="entry name" value="Retrotran_Ty1/copia-like"/>
</dbReference>
<evidence type="ECO:0000313" key="3">
    <source>
        <dbReference type="Proteomes" id="UP000257109"/>
    </source>
</evidence>
<dbReference type="InterPro" id="IPR036397">
    <property type="entry name" value="RNaseH_sf"/>
</dbReference>
<dbReference type="OrthoDB" id="6776856at2759"/>
<feature type="non-terminal residue" evidence="2">
    <location>
        <position position="1"/>
    </location>
</feature>
<proteinExistence type="predicted"/>
<dbReference type="Pfam" id="PF25597">
    <property type="entry name" value="SH3_retrovirus"/>
    <property type="match status" value="1"/>
</dbReference>
<keyword evidence="3" id="KW-1185">Reference proteome</keyword>
<sequence length="203" mass="23633">MVRSMINHSSLLESLWGKALKITIYILNRTPSKAVNKIPYKLWTGKKPSIKHLQIWGYLAKARPYRLHESKLDSRIVNYYFVGYDEHSRGYKFYDLTSRSFLKREMEDFEVEFEKEENIKNVVFEEESISDIGQVLIRQSKLEKIQVKEVKCLPGILEGEGTTWMNGDGGIWNDGVEWHVLGVLGVNSTTFKLPLFILAWAMR</sequence>
<comment type="caution">
    <text evidence="2">The sequence shown here is derived from an EMBL/GenBank/DDBJ whole genome shotgun (WGS) entry which is preliminary data.</text>
</comment>
<reference evidence="2" key="1">
    <citation type="submission" date="2018-05" db="EMBL/GenBank/DDBJ databases">
        <title>Draft genome of Mucuna pruriens seed.</title>
        <authorList>
            <person name="Nnadi N.E."/>
            <person name="Vos R."/>
            <person name="Hasami M.H."/>
            <person name="Devisetty U.K."/>
            <person name="Aguiy J.C."/>
        </authorList>
    </citation>
    <scope>NUCLEOTIDE SEQUENCE [LARGE SCALE GENOMIC DNA]</scope>
    <source>
        <strain evidence="2">JCA_2017</strain>
    </source>
</reference>
<dbReference type="EMBL" id="QJKJ01001783">
    <property type="protein sequence ID" value="RDY05921.1"/>
    <property type="molecule type" value="Genomic_DNA"/>
</dbReference>
<evidence type="ECO:0000313" key="2">
    <source>
        <dbReference type="EMBL" id="RDY05921.1"/>
    </source>
</evidence>
<gene>
    <name evidence="2" type="ORF">CR513_10176</name>
</gene>
<accession>A0A371HSZ6</accession>
<dbReference type="STRING" id="157652.A0A371HSZ6"/>
<dbReference type="GO" id="GO:0003676">
    <property type="term" value="F:nucleic acid binding"/>
    <property type="evidence" value="ECO:0007669"/>
    <property type="project" value="InterPro"/>
</dbReference>
<dbReference type="Gene3D" id="3.30.420.10">
    <property type="entry name" value="Ribonuclease H-like superfamily/Ribonuclease H"/>
    <property type="match status" value="1"/>
</dbReference>
<name>A0A371HSZ6_MUCPR</name>
<dbReference type="InterPro" id="IPR057670">
    <property type="entry name" value="SH3_retrovirus"/>
</dbReference>
<feature type="domain" description="Retroviral polymerase SH3-like" evidence="1">
    <location>
        <begin position="68"/>
        <end position="102"/>
    </location>
</feature>
<evidence type="ECO:0000259" key="1">
    <source>
        <dbReference type="Pfam" id="PF25597"/>
    </source>
</evidence>